<dbReference type="OrthoDB" id="6309046at2"/>
<gene>
    <name evidence="2" type="ORF">FEZ51_03835</name>
</gene>
<sequence>MKIALIGAGPRNLMALERLVYWALDRRWTEDVRILIFDPFGIGGRVWNPNQNHELKMNSLASKITLFTDDSIQMEGKPHFGPTLYEWSTSIGPDFIRDHDFKHQSLLLDEVTNLTKYSYSSRALFGIYQQWFFAHVKKRMPANFSIELYQETVNNVQPDKDQYVLITDEAAFQVDAISASLGEGTDEPNKEEIDIKKFASEHHLKYVPIRYPAEVDVDDVAPSDHVIIRGLGLSFIDYLAELTERRGGTFTRDEQGELTYTRSGDEPTVYASSRRGLPYHARGLDQKKVGETYPRYFLSDEYVNRLVLQNEKITGQEFLNRIMLDVELAYYVALVNASYPDIDRKTFESELADSTDSFKKVLDKYDIKQSERVDWAKWANPIPANITDTTMFTKFVKDYLEKDIKLANEGNKTAPFSSAMEKLRELRSNIRKVVTYELISDDDYVKYVLKQFNPMNNFLAVGPPAFRVEQMLALIKAGVLTLIGPGMVVEEVDDHFDTYSSLLSDKKHYSGNVLIEGRLPQPNANTTRNVLIKNLLANNLARIYSLHLKDGSTLKTGALDVTTETAELVTPDGKVVPQFFMWGLSTENRHWLTNGAPIPGVNDVRLRMADMIAGQIVKKAME</sequence>
<evidence type="ECO:0000259" key="1">
    <source>
        <dbReference type="Pfam" id="PF13454"/>
    </source>
</evidence>
<dbReference type="Proteomes" id="UP000305541">
    <property type="component" value="Unassembled WGS sequence"/>
</dbReference>
<dbReference type="PANTHER" id="PTHR40254:SF1">
    <property type="entry name" value="BLR0577 PROTEIN"/>
    <property type="match status" value="1"/>
</dbReference>
<evidence type="ECO:0000313" key="2">
    <source>
        <dbReference type="EMBL" id="TLQ04778.1"/>
    </source>
</evidence>
<name>A0A5R9BVQ4_9LACO</name>
<proteinExistence type="predicted"/>
<feature type="domain" description="FAD-dependent urate hydroxylase HpyO/Asp monooxygenase CreE-like FAD/NAD(P)-binding" evidence="1">
    <location>
        <begin position="4"/>
        <end position="182"/>
    </location>
</feature>
<accession>A0A5R9BVQ4</accession>
<dbReference type="InterPro" id="IPR052189">
    <property type="entry name" value="L-asp_N-monooxygenase_NS-form"/>
</dbReference>
<protein>
    <submittedName>
        <fullName evidence="2">FAD/NAD(P)-binding protein</fullName>
    </submittedName>
</protein>
<reference evidence="2 3" key="1">
    <citation type="submission" date="2019-05" db="EMBL/GenBank/DDBJ databases">
        <title>The metagenome of a microbial culture collection derived from dairy environment covers the genomic content of the human microbiome.</title>
        <authorList>
            <person name="Roder T."/>
            <person name="Wuthrich D."/>
            <person name="Sattari Z."/>
            <person name="Von Ah U."/>
            <person name="Bar C."/>
            <person name="Ronchi F."/>
            <person name="Macpherson A.J."/>
            <person name="Ganal-Vonarburg S.C."/>
            <person name="Bruggmann R."/>
            <person name="Vergeres G."/>
        </authorList>
    </citation>
    <scope>NUCLEOTIDE SEQUENCE [LARGE SCALE GENOMIC DNA]</scope>
    <source>
        <strain evidence="2 3">FAM 18815</strain>
    </source>
</reference>
<dbReference type="RefSeq" id="WP_138474070.1">
    <property type="nucleotide sequence ID" value="NZ_VBTH01000005.1"/>
</dbReference>
<dbReference type="InterPro" id="IPR038732">
    <property type="entry name" value="HpyO/CreE_NAD-binding"/>
</dbReference>
<dbReference type="AlphaFoldDB" id="A0A5R9BVQ4"/>
<organism evidence="2 3">
    <name type="scientific">Pediococcus stilesii</name>
    <dbReference type="NCBI Taxonomy" id="331679"/>
    <lineage>
        <taxon>Bacteria</taxon>
        <taxon>Bacillati</taxon>
        <taxon>Bacillota</taxon>
        <taxon>Bacilli</taxon>
        <taxon>Lactobacillales</taxon>
        <taxon>Lactobacillaceae</taxon>
        <taxon>Pediococcus</taxon>
    </lineage>
</organism>
<evidence type="ECO:0000313" key="3">
    <source>
        <dbReference type="Proteomes" id="UP000305541"/>
    </source>
</evidence>
<dbReference type="PANTHER" id="PTHR40254">
    <property type="entry name" value="BLR0577 PROTEIN"/>
    <property type="match status" value="1"/>
</dbReference>
<comment type="caution">
    <text evidence="2">The sequence shown here is derived from an EMBL/GenBank/DDBJ whole genome shotgun (WGS) entry which is preliminary data.</text>
</comment>
<dbReference type="Pfam" id="PF13454">
    <property type="entry name" value="NAD_binding_9"/>
    <property type="match status" value="1"/>
</dbReference>
<dbReference type="EMBL" id="VBTH01000005">
    <property type="protein sequence ID" value="TLQ04778.1"/>
    <property type="molecule type" value="Genomic_DNA"/>
</dbReference>